<protein>
    <submittedName>
        <fullName evidence="3">Uncharacterized protein</fullName>
    </submittedName>
</protein>
<name>A0A815YZV4_9BILA</name>
<organism evidence="3 4">
    <name type="scientific">Rotaria sordida</name>
    <dbReference type="NCBI Taxonomy" id="392033"/>
    <lineage>
        <taxon>Eukaryota</taxon>
        <taxon>Metazoa</taxon>
        <taxon>Spiralia</taxon>
        <taxon>Gnathifera</taxon>
        <taxon>Rotifera</taxon>
        <taxon>Eurotatoria</taxon>
        <taxon>Bdelloidea</taxon>
        <taxon>Philodinida</taxon>
        <taxon>Philodinidae</taxon>
        <taxon>Rotaria</taxon>
    </lineage>
</organism>
<dbReference type="Proteomes" id="UP000663870">
    <property type="component" value="Unassembled WGS sequence"/>
</dbReference>
<comment type="caution">
    <text evidence="3">The sequence shown here is derived from an EMBL/GenBank/DDBJ whole genome shotgun (WGS) entry which is preliminary data.</text>
</comment>
<accession>A0A815YZV4</accession>
<sequence>MFTQAYQWRLSTAGYCDQNYVMNKSPLIPTQTGTLTCISSTTGSCGGYSSMSIVEYCTDFSSFLDSSSGQISTAQTITIGSQFCIAFQSGSWIPVQVACASSTGSCSSAGASWSIGCCLDLNIRYDGVINTPPVATVVSPINVPVDSITNIQIPVIDANNDVTRCRWAQSTSSLDECAGVCGVAAGSTLNSDDCSLTFNSTGKTIGHYYAIALMVEDYWTSSSYVPFSSIPLQFLIKIVSKSSCFTKPKINSSLLDCTAITVGITFTFTLTIAQGCANTTISDVFRIPPLNMYKSGISSNESINVWIMSETWTPTVDQIGSQVYCAIATDSNNIQSEQYCLTFTVVAVGQPLTCPTSSISNRTTVTTTTSTSATQTTSTSTTATTATTTTATTATTTTATTTTATTATTTTATTTTTTTTETTTTTTT</sequence>
<dbReference type="Proteomes" id="UP000663854">
    <property type="component" value="Unassembled WGS sequence"/>
</dbReference>
<feature type="region of interest" description="Disordered" evidence="1">
    <location>
        <begin position="365"/>
        <end position="386"/>
    </location>
</feature>
<dbReference type="AlphaFoldDB" id="A0A815YZV4"/>
<feature type="non-terminal residue" evidence="3">
    <location>
        <position position="1"/>
    </location>
</feature>
<evidence type="ECO:0000313" key="4">
    <source>
        <dbReference type="Proteomes" id="UP000663870"/>
    </source>
</evidence>
<evidence type="ECO:0000313" key="3">
    <source>
        <dbReference type="EMBL" id="CAF1577006.1"/>
    </source>
</evidence>
<reference evidence="3" key="1">
    <citation type="submission" date="2021-02" db="EMBL/GenBank/DDBJ databases">
        <authorList>
            <person name="Nowell W R."/>
        </authorList>
    </citation>
    <scope>NUCLEOTIDE SEQUENCE</scope>
</reference>
<evidence type="ECO:0000256" key="1">
    <source>
        <dbReference type="SAM" id="MobiDB-lite"/>
    </source>
</evidence>
<evidence type="ECO:0000313" key="2">
    <source>
        <dbReference type="EMBL" id="CAF1305147.1"/>
    </source>
</evidence>
<keyword evidence="4" id="KW-1185">Reference proteome</keyword>
<gene>
    <name evidence="3" type="ORF">JXQ802_LOCUS45799</name>
    <name evidence="2" type="ORF">PYM288_LOCUS30123</name>
</gene>
<proteinExistence type="predicted"/>
<dbReference type="EMBL" id="CAJNOL010003914">
    <property type="protein sequence ID" value="CAF1577006.1"/>
    <property type="molecule type" value="Genomic_DNA"/>
</dbReference>
<dbReference type="EMBL" id="CAJNOH010002669">
    <property type="protein sequence ID" value="CAF1305147.1"/>
    <property type="molecule type" value="Genomic_DNA"/>
</dbReference>